<name>A0ABT2T1E2_9FIRM</name>
<feature type="signal peptide" evidence="2">
    <location>
        <begin position="1"/>
        <end position="18"/>
    </location>
</feature>
<evidence type="ECO:0000256" key="1">
    <source>
        <dbReference type="SAM" id="MobiDB-lite"/>
    </source>
</evidence>
<keyword evidence="2" id="KW-0732">Signal</keyword>
<feature type="compositionally biased region" description="Acidic residues" evidence="1">
    <location>
        <begin position="127"/>
        <end position="144"/>
    </location>
</feature>
<sequence>MSKSFGKFLLCSALVAGAAYGAYSYLQKKDIITHPEAGDDTDDDFDDFSEDLDEDLTSSKERSYVSLNLDKAEALATEAFHKAKEVITDSVQQVKDTVKSVADNQSAHTSFTDLSEIAKEAVKETSESAEDTVEEFFDDEDPAQ</sequence>
<feature type="chain" id="PRO_5045642278" evidence="2">
    <location>
        <begin position="19"/>
        <end position="144"/>
    </location>
</feature>
<proteinExistence type="predicted"/>
<reference evidence="3 4" key="1">
    <citation type="journal article" date="2021" name="ISME Commun">
        <title>Automated analysis of genomic sequences facilitates high-throughput and comprehensive description of bacteria.</title>
        <authorList>
            <person name="Hitch T.C.A."/>
        </authorList>
    </citation>
    <scope>NUCLEOTIDE SEQUENCE [LARGE SCALE GENOMIC DNA]</scope>
    <source>
        <strain evidence="3 4">Sanger_18</strain>
    </source>
</reference>
<comment type="caution">
    <text evidence="3">The sequence shown here is derived from an EMBL/GenBank/DDBJ whole genome shotgun (WGS) entry which is preliminary data.</text>
</comment>
<evidence type="ECO:0000313" key="3">
    <source>
        <dbReference type="EMBL" id="MCU6743796.1"/>
    </source>
</evidence>
<gene>
    <name evidence="3" type="ORF">OCV77_04645</name>
</gene>
<dbReference type="Proteomes" id="UP001652432">
    <property type="component" value="Unassembled WGS sequence"/>
</dbReference>
<accession>A0ABT2T1E2</accession>
<dbReference type="RefSeq" id="WP_262573737.1">
    <property type="nucleotide sequence ID" value="NZ_JAOQKJ010000003.1"/>
</dbReference>
<feature type="region of interest" description="Disordered" evidence="1">
    <location>
        <begin position="124"/>
        <end position="144"/>
    </location>
</feature>
<keyword evidence="4" id="KW-1185">Reference proteome</keyword>
<evidence type="ECO:0000313" key="4">
    <source>
        <dbReference type="Proteomes" id="UP001652432"/>
    </source>
</evidence>
<organism evidence="3 4">
    <name type="scientific">Suilimivivens aceti</name>
    <dbReference type="NCBI Taxonomy" id="2981774"/>
    <lineage>
        <taxon>Bacteria</taxon>
        <taxon>Bacillati</taxon>
        <taxon>Bacillota</taxon>
        <taxon>Clostridia</taxon>
        <taxon>Lachnospirales</taxon>
        <taxon>Lachnospiraceae</taxon>
        <taxon>Suilimivivens</taxon>
    </lineage>
</organism>
<evidence type="ECO:0000256" key="2">
    <source>
        <dbReference type="SAM" id="SignalP"/>
    </source>
</evidence>
<protein>
    <submittedName>
        <fullName evidence="3">Uncharacterized protein</fullName>
    </submittedName>
</protein>
<dbReference type="EMBL" id="JAOQKJ010000003">
    <property type="protein sequence ID" value="MCU6743796.1"/>
    <property type="molecule type" value="Genomic_DNA"/>
</dbReference>